<dbReference type="RefSeq" id="XP_006824645.1">
    <property type="nucleotide sequence ID" value="XM_006824582.1"/>
</dbReference>
<dbReference type="Pfam" id="PF21355">
    <property type="entry name" value="TRAF-mep_MATH"/>
    <property type="match status" value="1"/>
</dbReference>
<dbReference type="Proteomes" id="UP000694865">
    <property type="component" value="Unplaced"/>
</dbReference>
<sequence>MDDGTHPLRCHASLLTKIIHAKSLITNLKDAELAAKAKYIQELEMSSYNGEFVWMVIRVSEMSNVTPTERMSPNFYICKCGYKMYVKLDMTCTGRTIQMSLWLHLIDGEYDDDLPWPFKQKVTFMLLHQGGEDHTVESFIPRQNTTKDIPHSCPVFNHLEIQLDDKRYIQDDILFFKIVVDVQNVTK</sequence>
<dbReference type="InterPro" id="IPR002083">
    <property type="entry name" value="MATH/TRAF_dom"/>
</dbReference>
<name>A0ABM0MXA4_SACKO</name>
<dbReference type="GeneID" id="102807714"/>
<protein>
    <submittedName>
        <fullName evidence="3">TNF receptor-associated factor 1-like</fullName>
    </submittedName>
</protein>
<dbReference type="SUPFAM" id="SSF49599">
    <property type="entry name" value="TRAF domain-like"/>
    <property type="match status" value="1"/>
</dbReference>
<accession>A0ABM0MXA4</accession>
<dbReference type="Gene3D" id="2.60.210.10">
    <property type="entry name" value="Apoptosis, Tumor Necrosis Factor Receptor Associated Protein 2, Chain A"/>
    <property type="match status" value="1"/>
</dbReference>
<evidence type="ECO:0000313" key="2">
    <source>
        <dbReference type="Proteomes" id="UP000694865"/>
    </source>
</evidence>
<reference evidence="3" key="1">
    <citation type="submission" date="2025-08" db="UniProtKB">
        <authorList>
            <consortium name="RefSeq"/>
        </authorList>
    </citation>
    <scope>IDENTIFICATION</scope>
    <source>
        <tissue evidence="3">Testes</tissue>
    </source>
</reference>
<organism evidence="2 3">
    <name type="scientific">Saccoglossus kowalevskii</name>
    <name type="common">Acorn worm</name>
    <dbReference type="NCBI Taxonomy" id="10224"/>
    <lineage>
        <taxon>Eukaryota</taxon>
        <taxon>Metazoa</taxon>
        <taxon>Hemichordata</taxon>
        <taxon>Enteropneusta</taxon>
        <taxon>Harrimaniidae</taxon>
        <taxon>Saccoglossus</taxon>
    </lineage>
</organism>
<proteinExistence type="predicted"/>
<dbReference type="PANTHER" id="PTHR10131:SF94">
    <property type="entry name" value="TNF RECEPTOR-ASSOCIATED FACTOR 4"/>
    <property type="match status" value="1"/>
</dbReference>
<dbReference type="PANTHER" id="PTHR10131">
    <property type="entry name" value="TNF RECEPTOR ASSOCIATED FACTOR"/>
    <property type="match status" value="1"/>
</dbReference>
<dbReference type="InterPro" id="IPR008974">
    <property type="entry name" value="TRAF-like"/>
</dbReference>
<keyword evidence="2" id="KW-1185">Reference proteome</keyword>
<evidence type="ECO:0000259" key="1">
    <source>
        <dbReference type="PROSITE" id="PS50144"/>
    </source>
</evidence>
<evidence type="ECO:0000313" key="3">
    <source>
        <dbReference type="RefSeq" id="XP_006824645.1"/>
    </source>
</evidence>
<gene>
    <name evidence="3" type="primary">LOC102807714</name>
</gene>
<feature type="domain" description="MATH" evidence="1">
    <location>
        <begin position="49"/>
        <end position="180"/>
    </location>
</feature>
<dbReference type="PROSITE" id="PS50144">
    <property type="entry name" value="MATH"/>
    <property type="match status" value="1"/>
</dbReference>
<dbReference type="InterPro" id="IPR049342">
    <property type="entry name" value="TRAF1-6_MATH_dom"/>
</dbReference>